<evidence type="ECO:0000256" key="2">
    <source>
        <dbReference type="ARBA" id="ARBA00022723"/>
    </source>
</evidence>
<sequence length="740" mass="83125">MSSSTSATSSQPRKSQATTCQECRRLKIKCDRVFPCAACIRRGCGNLCPNGTLEKGKRGFLKRLEQALPPSLNKAGSDGAGPLSEVAMFVSRDAAMAKRIKDLEAALVEAGVEVPGLPRTTHSNTNKRIRAGGNPSETEIWEINNDSSSIDSDMWGSRGKEDQSLNRTYEDYLERDLETQILATLCAFPPYEEAVQLANLYFQHISFMYEVVPKETFFSKHLSAVYNDSIKTLRTPLLQHTVALVGIVLAIGQYFDLEKPRSSVQIRAAELFRLASFALNSRNIIDGGLKILTLQGLQTLHLMAVFNLSMKDEEGAENAWQLLGLAVRSMQAQGFHIDPSRWSLPTKDLEERRRVFWEIHLYDCLQSFAVGRPCAQSGIHFDCKMPTTSDCPLPSDSDSSNSTWSHTRWHTYKFRWAEVLGGIMDNVFSVKKPPTYSAIMQYDQQINEFYFSLPQWILSPYVMYPVDRALWAQLYPEGANGQTRYDPYEEGGFKGLGKPEDQTQCSQMNSLATMIFTATLHLHRGPFCRALMLEPQKMLKSQYEQSIARVVSSSTAIVNIARGMFVSYPNLTSRLWYWVFHTFSAAVCQAVFVIVAPFHPLASHAFRSLQDAIELFKQADGKDARTATVRLSELVKKSAQSMTTFRNAVMSQEVKSGRAVKRLPISGTDVCFDVEQAESIASEVSDIVRFPESNARKPEDFLGASTKLVRLPEDFHRVSMPPRSNNNNPITLFLEILLLR</sequence>
<keyword evidence="2" id="KW-0479">Metal-binding</keyword>
<dbReference type="AlphaFoldDB" id="A0A1Q3ET09"/>
<organism evidence="5 6">
    <name type="scientific">Lentinula edodes</name>
    <name type="common">Shiitake mushroom</name>
    <name type="synonym">Lentinus edodes</name>
    <dbReference type="NCBI Taxonomy" id="5353"/>
    <lineage>
        <taxon>Eukaryota</taxon>
        <taxon>Fungi</taxon>
        <taxon>Dikarya</taxon>
        <taxon>Basidiomycota</taxon>
        <taxon>Agaricomycotina</taxon>
        <taxon>Agaricomycetes</taxon>
        <taxon>Agaricomycetidae</taxon>
        <taxon>Agaricales</taxon>
        <taxon>Marasmiineae</taxon>
        <taxon>Omphalotaceae</taxon>
        <taxon>Lentinula</taxon>
    </lineage>
</organism>
<dbReference type="InterPro" id="IPR050613">
    <property type="entry name" value="Sec_Metabolite_Reg"/>
</dbReference>
<evidence type="ECO:0000313" key="5">
    <source>
        <dbReference type="EMBL" id="GAW10371.1"/>
    </source>
</evidence>
<dbReference type="GO" id="GO:0008270">
    <property type="term" value="F:zinc ion binding"/>
    <property type="evidence" value="ECO:0007669"/>
    <property type="project" value="InterPro"/>
</dbReference>
<keyword evidence="6" id="KW-1185">Reference proteome</keyword>
<dbReference type="Pfam" id="PF04082">
    <property type="entry name" value="Fungal_trans"/>
    <property type="match status" value="1"/>
</dbReference>
<proteinExistence type="predicted"/>
<dbReference type="STRING" id="5353.A0A1Q3ET09"/>
<accession>A0A1Q3ET09</accession>
<dbReference type="SUPFAM" id="SSF57701">
    <property type="entry name" value="Zn2/Cys6 DNA-binding domain"/>
    <property type="match status" value="1"/>
</dbReference>
<dbReference type="Proteomes" id="UP000188533">
    <property type="component" value="Unassembled WGS sequence"/>
</dbReference>
<dbReference type="GO" id="GO:0000981">
    <property type="term" value="F:DNA-binding transcription factor activity, RNA polymerase II-specific"/>
    <property type="evidence" value="ECO:0007669"/>
    <property type="project" value="InterPro"/>
</dbReference>
<dbReference type="GO" id="GO:0003677">
    <property type="term" value="F:DNA binding"/>
    <property type="evidence" value="ECO:0007669"/>
    <property type="project" value="InterPro"/>
</dbReference>
<evidence type="ECO:0000313" key="6">
    <source>
        <dbReference type="Proteomes" id="UP000188533"/>
    </source>
</evidence>
<reference evidence="5 6" key="1">
    <citation type="submission" date="2016-08" db="EMBL/GenBank/DDBJ databases">
        <authorList>
            <consortium name="Lentinula edodes genome sequencing consortium"/>
            <person name="Sakamoto Y."/>
            <person name="Nakade K."/>
            <person name="Sato S."/>
            <person name="Yoshida Y."/>
            <person name="Miyazaki K."/>
            <person name="Natsume S."/>
            <person name="Konno N."/>
        </authorList>
    </citation>
    <scope>NUCLEOTIDE SEQUENCE [LARGE SCALE GENOMIC DNA]</scope>
    <source>
        <strain evidence="5 6">NBRC 111202</strain>
    </source>
</reference>
<evidence type="ECO:0000256" key="1">
    <source>
        <dbReference type="ARBA" id="ARBA00004123"/>
    </source>
</evidence>
<feature type="domain" description="Zn(2)-C6 fungal-type" evidence="4">
    <location>
        <begin position="19"/>
        <end position="48"/>
    </location>
</feature>
<dbReference type="GO" id="GO:0006351">
    <property type="term" value="P:DNA-templated transcription"/>
    <property type="evidence" value="ECO:0007669"/>
    <property type="project" value="InterPro"/>
</dbReference>
<dbReference type="CDD" id="cd00067">
    <property type="entry name" value="GAL4"/>
    <property type="match status" value="1"/>
</dbReference>
<comment type="subcellular location">
    <subcellularLocation>
        <location evidence="1">Nucleus</location>
    </subcellularLocation>
</comment>
<dbReference type="PANTHER" id="PTHR31001">
    <property type="entry name" value="UNCHARACTERIZED TRANSCRIPTIONAL REGULATORY PROTEIN"/>
    <property type="match status" value="1"/>
</dbReference>
<dbReference type="InterPro" id="IPR007219">
    <property type="entry name" value="XnlR_reg_dom"/>
</dbReference>
<dbReference type="SMART" id="SM00066">
    <property type="entry name" value="GAL4"/>
    <property type="match status" value="1"/>
</dbReference>
<dbReference type="Pfam" id="PF00172">
    <property type="entry name" value="Zn_clus"/>
    <property type="match status" value="1"/>
</dbReference>
<dbReference type="PROSITE" id="PS00463">
    <property type="entry name" value="ZN2_CY6_FUNGAL_1"/>
    <property type="match status" value="1"/>
</dbReference>
<dbReference type="PANTHER" id="PTHR31001:SF56">
    <property type="entry name" value="ZN(2)-C6 FUNGAL-TYPE DOMAIN-CONTAINING PROTEIN"/>
    <property type="match status" value="1"/>
</dbReference>
<dbReference type="CDD" id="cd12148">
    <property type="entry name" value="fungal_TF_MHR"/>
    <property type="match status" value="1"/>
</dbReference>
<reference evidence="5 6" key="2">
    <citation type="submission" date="2017-02" db="EMBL/GenBank/DDBJ databases">
        <title>A genome survey and senescence transcriptome analysis in Lentinula edodes.</title>
        <authorList>
            <person name="Sakamoto Y."/>
            <person name="Nakade K."/>
            <person name="Sato S."/>
            <person name="Yoshida Y."/>
            <person name="Miyazaki K."/>
            <person name="Natsume S."/>
            <person name="Konno N."/>
        </authorList>
    </citation>
    <scope>NUCLEOTIDE SEQUENCE [LARGE SCALE GENOMIC DNA]</scope>
    <source>
        <strain evidence="5 6">NBRC 111202</strain>
    </source>
</reference>
<protein>
    <recommendedName>
        <fullName evidence="4">Zn(2)-C6 fungal-type domain-containing protein</fullName>
    </recommendedName>
</protein>
<keyword evidence="3" id="KW-0539">Nucleus</keyword>
<dbReference type="SMART" id="SM00906">
    <property type="entry name" value="Fungal_trans"/>
    <property type="match status" value="1"/>
</dbReference>
<evidence type="ECO:0000256" key="3">
    <source>
        <dbReference type="ARBA" id="ARBA00023242"/>
    </source>
</evidence>
<dbReference type="EMBL" id="BDGU01001689">
    <property type="protein sequence ID" value="GAW10371.1"/>
    <property type="molecule type" value="Genomic_DNA"/>
</dbReference>
<dbReference type="InterPro" id="IPR036864">
    <property type="entry name" value="Zn2-C6_fun-type_DNA-bd_sf"/>
</dbReference>
<gene>
    <name evidence="5" type="ORF">LENED_012629</name>
</gene>
<dbReference type="InterPro" id="IPR001138">
    <property type="entry name" value="Zn2Cys6_DnaBD"/>
</dbReference>
<dbReference type="PROSITE" id="PS50048">
    <property type="entry name" value="ZN2_CY6_FUNGAL_2"/>
    <property type="match status" value="1"/>
</dbReference>
<comment type="caution">
    <text evidence="5">The sequence shown here is derived from an EMBL/GenBank/DDBJ whole genome shotgun (WGS) entry which is preliminary data.</text>
</comment>
<dbReference type="GO" id="GO:0005634">
    <property type="term" value="C:nucleus"/>
    <property type="evidence" value="ECO:0007669"/>
    <property type="project" value="UniProtKB-SubCell"/>
</dbReference>
<name>A0A1Q3ET09_LENED</name>
<evidence type="ECO:0000259" key="4">
    <source>
        <dbReference type="PROSITE" id="PS50048"/>
    </source>
</evidence>